<reference evidence="1" key="1">
    <citation type="submission" date="2020-07" db="EMBL/GenBank/DDBJ databases">
        <authorList>
            <person name="Ferguson B K."/>
        </authorList>
    </citation>
    <scope>NUCLEOTIDE SEQUENCE</scope>
    <source>
        <strain evidence="1">L06</strain>
    </source>
</reference>
<dbReference type="AlphaFoldDB" id="A0A6V7IGG1"/>
<dbReference type="EMBL" id="CADCXW020000003">
    <property type="protein sequence ID" value="CAD1538743.1"/>
    <property type="molecule type" value="Genomic_DNA"/>
</dbReference>
<sequence>MRMKHSTVKVPVSELLPNFIQ</sequence>
<accession>A0A6V7IGG1</accession>
<name>A0A6V7IGG1_9HYME</name>
<protein>
    <submittedName>
        <fullName evidence="1">Uncharacterized protein</fullName>
    </submittedName>
</protein>
<evidence type="ECO:0000313" key="1">
    <source>
        <dbReference type="EMBL" id="CAD1538743.1"/>
    </source>
</evidence>
<proteinExistence type="predicted"/>
<gene>
    <name evidence="1" type="ORF">BBRV_LOCUS24554</name>
</gene>
<organism evidence="1">
    <name type="scientific">Bracon brevicornis</name>
    <dbReference type="NCBI Taxonomy" id="1563983"/>
    <lineage>
        <taxon>Eukaryota</taxon>
        <taxon>Metazoa</taxon>
        <taxon>Ecdysozoa</taxon>
        <taxon>Arthropoda</taxon>
        <taxon>Hexapoda</taxon>
        <taxon>Insecta</taxon>
        <taxon>Pterygota</taxon>
        <taxon>Neoptera</taxon>
        <taxon>Endopterygota</taxon>
        <taxon>Hymenoptera</taxon>
        <taxon>Apocrita</taxon>
        <taxon>Ichneumonoidea</taxon>
        <taxon>Braconidae</taxon>
        <taxon>Braconinae</taxon>
        <taxon>Bracon</taxon>
    </lineage>
</organism>